<name>A0ABD3SST7_9STRA</name>
<organism evidence="1 2">
    <name type="scientific">Cyclostephanos tholiformis</name>
    <dbReference type="NCBI Taxonomy" id="382380"/>
    <lineage>
        <taxon>Eukaryota</taxon>
        <taxon>Sar</taxon>
        <taxon>Stramenopiles</taxon>
        <taxon>Ochrophyta</taxon>
        <taxon>Bacillariophyta</taxon>
        <taxon>Coscinodiscophyceae</taxon>
        <taxon>Thalassiosirophycidae</taxon>
        <taxon>Stephanodiscales</taxon>
        <taxon>Stephanodiscaceae</taxon>
        <taxon>Cyclostephanos</taxon>
    </lineage>
</organism>
<sequence>MQPHKRNASSCFLTLPRFLSPFKNGNAMIPRCPPPLLIAVVALLVSSTTTAAAPLSSKRGGKCTASFANARGPSSRRRMPSIFGVGAVGSRKSPMDQGKLDFVGSLDYAYDLNKANEASTSFLRHLVERSSPERVNRDILESIGRLGVGKWRIVYAEECTTSFGFGSFFIGGANSADVEIENDGRITSMHTMMIKVENVVQRTKSHGDGNHCINNAPISPLNSLPISITKTLLERNWRNIFAGVVVIDIVYIDDSLVIFDINFLARVRGTRICARREPDFF</sequence>
<comment type="caution">
    <text evidence="1">The sequence shown here is derived from an EMBL/GenBank/DDBJ whole genome shotgun (WGS) entry which is preliminary data.</text>
</comment>
<evidence type="ECO:0000313" key="2">
    <source>
        <dbReference type="Proteomes" id="UP001530377"/>
    </source>
</evidence>
<evidence type="ECO:0000313" key="1">
    <source>
        <dbReference type="EMBL" id="KAL3827684.1"/>
    </source>
</evidence>
<proteinExistence type="predicted"/>
<protein>
    <recommendedName>
        <fullName evidence="3">Plastid lipid-associated protein/fibrillin conserved domain-containing protein</fullName>
    </recommendedName>
</protein>
<gene>
    <name evidence="1" type="ORF">ACHAXA_000557</name>
</gene>
<evidence type="ECO:0008006" key="3">
    <source>
        <dbReference type="Google" id="ProtNLM"/>
    </source>
</evidence>
<accession>A0ABD3SST7</accession>
<reference evidence="1 2" key="1">
    <citation type="submission" date="2024-10" db="EMBL/GenBank/DDBJ databases">
        <title>Updated reference genomes for cyclostephanoid diatoms.</title>
        <authorList>
            <person name="Roberts W.R."/>
            <person name="Alverson A.J."/>
        </authorList>
    </citation>
    <scope>NUCLEOTIDE SEQUENCE [LARGE SCALE GENOMIC DNA]</scope>
    <source>
        <strain evidence="1 2">AJA228-03</strain>
    </source>
</reference>
<keyword evidence="2" id="KW-1185">Reference proteome</keyword>
<dbReference type="Proteomes" id="UP001530377">
    <property type="component" value="Unassembled WGS sequence"/>
</dbReference>
<dbReference type="EMBL" id="JALLPB020000001">
    <property type="protein sequence ID" value="KAL3827684.1"/>
    <property type="molecule type" value="Genomic_DNA"/>
</dbReference>
<dbReference type="AlphaFoldDB" id="A0ABD3SST7"/>